<keyword evidence="6" id="KW-1185">Reference proteome</keyword>
<evidence type="ECO:0000313" key="6">
    <source>
        <dbReference type="Proteomes" id="UP000024837"/>
    </source>
</evidence>
<dbReference type="PANTHER" id="PTHR12304">
    <property type="entry name" value="INOSINE-URIDINE PREFERRING NUCLEOSIDE HYDROLASE"/>
    <property type="match status" value="1"/>
</dbReference>
<protein>
    <recommendedName>
        <fullName evidence="4">Inosine/uridine-preferring nucleoside hydrolase domain-containing protein</fullName>
    </recommendedName>
</protein>
<evidence type="ECO:0000256" key="2">
    <source>
        <dbReference type="ARBA" id="ARBA00022801"/>
    </source>
</evidence>
<name>W7HZH4_9PEZI</name>
<organism evidence="5 6">
    <name type="scientific">Drechslerella stenobrocha 248</name>
    <dbReference type="NCBI Taxonomy" id="1043628"/>
    <lineage>
        <taxon>Eukaryota</taxon>
        <taxon>Fungi</taxon>
        <taxon>Dikarya</taxon>
        <taxon>Ascomycota</taxon>
        <taxon>Pezizomycotina</taxon>
        <taxon>Orbiliomycetes</taxon>
        <taxon>Orbiliales</taxon>
        <taxon>Orbiliaceae</taxon>
        <taxon>Drechslerella</taxon>
    </lineage>
</organism>
<gene>
    <name evidence="5" type="ORF">DRE_00219</name>
</gene>
<dbReference type="GO" id="GO:0006152">
    <property type="term" value="P:purine nucleoside catabolic process"/>
    <property type="evidence" value="ECO:0007669"/>
    <property type="project" value="TreeGrafter"/>
</dbReference>
<sequence>MAPEKIIIDTDPGVDDILALLLALSASAEEIELLLISLTFGNIDVENCLRNTVSLFHILDKELEWRKQTGRPLGYGSLRQYKPIVAVGAERPLEDQVLMADYFHGLDGLGGIHTTAPHFTPTELWRHLFHSPSADSAPIPADSPTALPHENLFTASSSPAYLEILEQLKRHPPHTVTIIAVGPLTNLALAAAHDPETFLLAKEVVIMSGTVDLEGNVTPTAEFNAYADAVAAARVFALTSREPKSTIPPGASLKAYPDVLSRQLNLTAFPLDITTMHLLNEAEFEALTGPLREEGSPLAQWAHVFIHATFRKMESLYAVEGDAAKRVQDVDISLHDPLCVWYVLTRAVSGWKAVEGRDIRVDAVGQWTRGMFVVDRRTRRRPTEEEVADGQEVEGDCDGWLHPRLGNRVRQMVESPDRDAFGRAMIKQIFE</sequence>
<dbReference type="InterPro" id="IPR036452">
    <property type="entry name" value="Ribo_hydro-like"/>
</dbReference>
<dbReference type="Pfam" id="PF01156">
    <property type="entry name" value="IU_nuc_hydro"/>
    <property type="match status" value="1"/>
</dbReference>
<dbReference type="Proteomes" id="UP000024837">
    <property type="component" value="Unassembled WGS sequence"/>
</dbReference>
<dbReference type="OrthoDB" id="5783963at2759"/>
<evidence type="ECO:0000259" key="4">
    <source>
        <dbReference type="Pfam" id="PF01156"/>
    </source>
</evidence>
<dbReference type="Gene3D" id="3.90.245.10">
    <property type="entry name" value="Ribonucleoside hydrolase-like"/>
    <property type="match status" value="1"/>
</dbReference>
<dbReference type="GO" id="GO:0005829">
    <property type="term" value="C:cytosol"/>
    <property type="evidence" value="ECO:0007669"/>
    <property type="project" value="TreeGrafter"/>
</dbReference>
<evidence type="ECO:0000313" key="5">
    <source>
        <dbReference type="EMBL" id="EWC48914.1"/>
    </source>
</evidence>
<dbReference type="HOGENOM" id="CLU_036838_9_0_1"/>
<feature type="domain" description="Inosine/uridine-preferring nucleoside hydrolase" evidence="4">
    <location>
        <begin position="6"/>
        <end position="386"/>
    </location>
</feature>
<dbReference type="EMBL" id="KI966371">
    <property type="protein sequence ID" value="EWC48914.1"/>
    <property type="molecule type" value="Genomic_DNA"/>
</dbReference>
<evidence type="ECO:0000256" key="1">
    <source>
        <dbReference type="ARBA" id="ARBA00009176"/>
    </source>
</evidence>
<evidence type="ECO:0000256" key="3">
    <source>
        <dbReference type="ARBA" id="ARBA00023295"/>
    </source>
</evidence>
<comment type="similarity">
    <text evidence="1">Belongs to the IUNH family.</text>
</comment>
<proteinExistence type="inferred from homology"/>
<dbReference type="InterPro" id="IPR001910">
    <property type="entry name" value="Inosine/uridine_hydrolase_dom"/>
</dbReference>
<keyword evidence="2" id="KW-0378">Hydrolase</keyword>
<accession>W7HZH4</accession>
<keyword evidence="3" id="KW-0326">Glycosidase</keyword>
<dbReference type="PANTHER" id="PTHR12304:SF56">
    <property type="entry name" value="HYDROLASE, PUTATIVE (AFU_ORTHOLOGUE AFUA_1G11790)-RELATED"/>
    <property type="match status" value="1"/>
</dbReference>
<dbReference type="SUPFAM" id="SSF53590">
    <property type="entry name" value="Nucleoside hydrolase"/>
    <property type="match status" value="1"/>
</dbReference>
<dbReference type="InterPro" id="IPR023186">
    <property type="entry name" value="IUNH"/>
</dbReference>
<reference evidence="5 6" key="1">
    <citation type="submission" date="2013-05" db="EMBL/GenBank/DDBJ databases">
        <title>Drechslerella stenobrocha genome reveals carnivorous origination and mechanical trapping mechanism of predatory fungi.</title>
        <authorList>
            <person name="Liu X."/>
            <person name="Zhang W."/>
            <person name="Liu K."/>
        </authorList>
    </citation>
    <scope>NUCLEOTIDE SEQUENCE [LARGE SCALE GENOMIC DNA]</scope>
    <source>
        <strain evidence="5 6">248</strain>
    </source>
</reference>
<dbReference type="AlphaFoldDB" id="W7HZH4"/>
<dbReference type="GO" id="GO:0008477">
    <property type="term" value="F:purine nucleosidase activity"/>
    <property type="evidence" value="ECO:0007669"/>
    <property type="project" value="TreeGrafter"/>
</dbReference>